<gene>
    <name evidence="20" type="ORF">IEZ26_20305</name>
</gene>
<evidence type="ECO:0000256" key="14">
    <source>
        <dbReference type="ARBA" id="ARBA00023004"/>
    </source>
</evidence>
<dbReference type="Gene3D" id="1.10.760.10">
    <property type="entry name" value="Cytochrome c-like domain"/>
    <property type="match status" value="2"/>
</dbReference>
<proteinExistence type="predicted"/>
<evidence type="ECO:0000256" key="18">
    <source>
        <dbReference type="SAM" id="Phobius"/>
    </source>
</evidence>
<evidence type="ECO:0000256" key="6">
    <source>
        <dbReference type="ARBA" id="ARBA00022617"/>
    </source>
</evidence>
<keyword evidence="21" id="KW-1185">Reference proteome</keyword>
<keyword evidence="15 18" id="KW-0472">Membrane</keyword>
<evidence type="ECO:0000256" key="2">
    <source>
        <dbReference type="ARBA" id="ARBA00012951"/>
    </source>
</evidence>
<keyword evidence="7" id="KW-0679">Respiratory chain</keyword>
<keyword evidence="10" id="KW-0677">Repeat</keyword>
<evidence type="ECO:0000256" key="13">
    <source>
        <dbReference type="ARBA" id="ARBA00022989"/>
    </source>
</evidence>
<keyword evidence="9 17" id="KW-0479">Metal-binding</keyword>
<evidence type="ECO:0000313" key="21">
    <source>
        <dbReference type="Proteomes" id="UP000618818"/>
    </source>
</evidence>
<comment type="catalytic activity">
    <reaction evidence="16">
        <text>a quinol + 2 Fe(III)-[cytochrome c](out) = a quinone + 2 Fe(II)-[cytochrome c](out) + 2 H(+)(out)</text>
        <dbReference type="Rhea" id="RHEA:11484"/>
        <dbReference type="Rhea" id="RHEA-COMP:10350"/>
        <dbReference type="Rhea" id="RHEA-COMP:14399"/>
        <dbReference type="ChEBI" id="CHEBI:15378"/>
        <dbReference type="ChEBI" id="CHEBI:24646"/>
        <dbReference type="ChEBI" id="CHEBI:29033"/>
        <dbReference type="ChEBI" id="CHEBI:29034"/>
        <dbReference type="ChEBI" id="CHEBI:132124"/>
        <dbReference type="EC" id="7.1.1.8"/>
    </reaction>
</comment>
<dbReference type="Pfam" id="PF00034">
    <property type="entry name" value="Cytochrom_C"/>
    <property type="match status" value="1"/>
</dbReference>
<dbReference type="InterPro" id="IPR009152">
    <property type="entry name" value="bc1_cytC-su"/>
</dbReference>
<evidence type="ECO:0000256" key="17">
    <source>
        <dbReference type="PROSITE-ProRule" id="PRU00433"/>
    </source>
</evidence>
<dbReference type="Pfam" id="PF13442">
    <property type="entry name" value="Cytochrome_CBB3"/>
    <property type="match status" value="1"/>
</dbReference>
<dbReference type="InterPro" id="IPR009056">
    <property type="entry name" value="Cyt_c-like_dom"/>
</dbReference>
<feature type="transmembrane region" description="Helical" evidence="18">
    <location>
        <begin position="285"/>
        <end position="303"/>
    </location>
</feature>
<evidence type="ECO:0000259" key="19">
    <source>
        <dbReference type="PROSITE" id="PS51007"/>
    </source>
</evidence>
<dbReference type="PROSITE" id="PS51007">
    <property type="entry name" value="CYTC"/>
    <property type="match status" value="1"/>
</dbReference>
<evidence type="ECO:0000256" key="9">
    <source>
        <dbReference type="ARBA" id="ARBA00022723"/>
    </source>
</evidence>
<evidence type="ECO:0000256" key="5">
    <source>
        <dbReference type="ARBA" id="ARBA00022475"/>
    </source>
</evidence>
<accession>A0ABR8NKL6</accession>
<keyword evidence="6 17" id="KW-0349">Heme</keyword>
<evidence type="ECO:0000256" key="12">
    <source>
        <dbReference type="ARBA" id="ARBA00022982"/>
    </source>
</evidence>
<dbReference type="EC" id="7.1.1.8" evidence="2"/>
<keyword evidence="13 18" id="KW-1133">Transmembrane helix</keyword>
<dbReference type="PANTHER" id="PTHR33751:SF13">
    <property type="entry name" value="CYTOCHROME BC1 COMPLEX CYTOCHROME C SUBUNIT"/>
    <property type="match status" value="1"/>
</dbReference>
<keyword evidence="4" id="KW-0813">Transport</keyword>
<evidence type="ECO:0000256" key="4">
    <source>
        <dbReference type="ARBA" id="ARBA00022448"/>
    </source>
</evidence>
<comment type="caution">
    <text evidence="20">The sequence shown here is derived from an EMBL/GenBank/DDBJ whole genome shotgun (WGS) entry which is preliminary data.</text>
</comment>
<dbReference type="InterPro" id="IPR036909">
    <property type="entry name" value="Cyt_c-like_dom_sf"/>
</dbReference>
<evidence type="ECO:0000256" key="15">
    <source>
        <dbReference type="ARBA" id="ARBA00023136"/>
    </source>
</evidence>
<feature type="transmembrane region" description="Helical" evidence="18">
    <location>
        <begin position="45"/>
        <end position="65"/>
    </location>
</feature>
<keyword evidence="11" id="KW-1278">Translocase</keyword>
<keyword evidence="8 18" id="KW-0812">Transmembrane</keyword>
<evidence type="ECO:0000256" key="8">
    <source>
        <dbReference type="ARBA" id="ARBA00022692"/>
    </source>
</evidence>
<protein>
    <recommendedName>
        <fullName evidence="3">Cytochrome bc1 complex cytochrome c subunit</fullName>
        <ecNumber evidence="2">7.1.1.8</ecNumber>
    </recommendedName>
</protein>
<comment type="subcellular location">
    <subcellularLocation>
        <location evidence="1">Cell membrane</location>
        <topology evidence="1">Multi-pass membrane protein</topology>
    </subcellularLocation>
</comment>
<keyword evidence="12" id="KW-0249">Electron transport</keyword>
<name>A0ABR8NKL6_9ACTN</name>
<evidence type="ECO:0000313" key="20">
    <source>
        <dbReference type="EMBL" id="MBD3926974.1"/>
    </source>
</evidence>
<dbReference type="PIRSF" id="PIRSF000007">
    <property type="entry name" value="Ubiq_cycred_cyc"/>
    <property type="match status" value="1"/>
</dbReference>
<feature type="domain" description="Cytochrome c" evidence="19">
    <location>
        <begin position="78"/>
        <end position="265"/>
    </location>
</feature>
<dbReference type="PANTHER" id="PTHR33751">
    <property type="entry name" value="CBB3-TYPE CYTOCHROME C OXIDASE SUBUNIT FIXP"/>
    <property type="match status" value="1"/>
</dbReference>
<evidence type="ECO:0000256" key="16">
    <source>
        <dbReference type="ARBA" id="ARBA00029351"/>
    </source>
</evidence>
<evidence type="ECO:0000256" key="10">
    <source>
        <dbReference type="ARBA" id="ARBA00022737"/>
    </source>
</evidence>
<evidence type="ECO:0000256" key="3">
    <source>
        <dbReference type="ARBA" id="ARBA00017819"/>
    </source>
</evidence>
<evidence type="ECO:0000256" key="11">
    <source>
        <dbReference type="ARBA" id="ARBA00022967"/>
    </source>
</evidence>
<keyword evidence="5" id="KW-1003">Cell membrane</keyword>
<reference evidence="20 21" key="1">
    <citation type="submission" date="2020-09" db="EMBL/GenBank/DDBJ databases">
        <title>novel species in genus Nocardioides.</title>
        <authorList>
            <person name="Zhang G."/>
        </authorList>
    </citation>
    <scope>NUCLEOTIDE SEQUENCE [LARGE SCALE GENOMIC DNA]</scope>
    <source>
        <strain evidence="20 21">KCTC 39551</strain>
    </source>
</reference>
<dbReference type="EMBL" id="JACXYZ010000004">
    <property type="protein sequence ID" value="MBD3926974.1"/>
    <property type="molecule type" value="Genomic_DNA"/>
</dbReference>
<keyword evidence="14 17" id="KW-0408">Iron</keyword>
<organism evidence="20 21">
    <name type="scientific">Nocardioides cavernae</name>
    <dbReference type="NCBI Taxonomy" id="1921566"/>
    <lineage>
        <taxon>Bacteria</taxon>
        <taxon>Bacillati</taxon>
        <taxon>Actinomycetota</taxon>
        <taxon>Actinomycetes</taxon>
        <taxon>Propionibacteriales</taxon>
        <taxon>Nocardioidaceae</taxon>
        <taxon>Nocardioides</taxon>
    </lineage>
</organism>
<dbReference type="InterPro" id="IPR050597">
    <property type="entry name" value="Cytochrome_c_Oxidase_Subunit"/>
</dbReference>
<evidence type="ECO:0000256" key="7">
    <source>
        <dbReference type="ARBA" id="ARBA00022660"/>
    </source>
</evidence>
<evidence type="ECO:0000256" key="1">
    <source>
        <dbReference type="ARBA" id="ARBA00004651"/>
    </source>
</evidence>
<sequence length="316" mass="33044">MWSGSACSSRSTSSSKHRTATGKDFIVRLLNRTAGRLSRHRRGPLAGLAVLLLGLLISGSLYTVLSPAQADSQASETEQVAKGKELFLASCSFCHGQNGEGVATVRDGYQLGPSLVGVGAAAVDFQVGTGRMPMASPGQQAPRKPVVFDDDEVAALAAYVASLGPGPAIPNEADYSIDELSEEERQEAISRGGQIFLTNCTACHNFNGAGGAMPRGGYAPTLHGVEPKYIFEAMLTGPQQMPNFSNGNLSPEEKRDVIAYLGSLEETPEYAGFTLGGLGPVSEGLFAWVIGIGGLVGAAVWIASHTTRTKKSKVNA</sequence>
<dbReference type="Proteomes" id="UP000618818">
    <property type="component" value="Unassembled WGS sequence"/>
</dbReference>
<dbReference type="SUPFAM" id="SSF46626">
    <property type="entry name" value="Cytochrome c"/>
    <property type="match status" value="2"/>
</dbReference>